<dbReference type="AlphaFoldDB" id="A0A1J1IUC4"/>
<dbReference type="EMBL" id="CVRI01000058">
    <property type="protein sequence ID" value="CRL02726.1"/>
    <property type="molecule type" value="Genomic_DNA"/>
</dbReference>
<proteinExistence type="predicted"/>
<name>A0A1J1IUC4_9DIPT</name>
<keyword evidence="2" id="KW-1185">Reference proteome</keyword>
<gene>
    <name evidence="1" type="ORF">CLUMA_CG015986</name>
</gene>
<evidence type="ECO:0000313" key="1">
    <source>
        <dbReference type="EMBL" id="CRL02726.1"/>
    </source>
</evidence>
<reference evidence="1 2" key="1">
    <citation type="submission" date="2015-04" db="EMBL/GenBank/DDBJ databases">
        <authorList>
            <person name="Syromyatnikov M.Y."/>
            <person name="Popov V.N."/>
        </authorList>
    </citation>
    <scope>NUCLEOTIDE SEQUENCE [LARGE SCALE GENOMIC DNA]</scope>
</reference>
<protein>
    <submittedName>
        <fullName evidence="1">CLUMA_CG015986, isoform A</fullName>
    </submittedName>
</protein>
<accession>A0A1J1IUC4</accession>
<dbReference type="Proteomes" id="UP000183832">
    <property type="component" value="Unassembled WGS sequence"/>
</dbReference>
<sequence>MIISEFGGRPSVMLDRNFIKRNNFRKYQHSSKGETLLREELLRVLLLTVGSYFVSKSSQCCHRPTK</sequence>
<evidence type="ECO:0000313" key="2">
    <source>
        <dbReference type="Proteomes" id="UP000183832"/>
    </source>
</evidence>
<organism evidence="1 2">
    <name type="scientific">Clunio marinus</name>
    <dbReference type="NCBI Taxonomy" id="568069"/>
    <lineage>
        <taxon>Eukaryota</taxon>
        <taxon>Metazoa</taxon>
        <taxon>Ecdysozoa</taxon>
        <taxon>Arthropoda</taxon>
        <taxon>Hexapoda</taxon>
        <taxon>Insecta</taxon>
        <taxon>Pterygota</taxon>
        <taxon>Neoptera</taxon>
        <taxon>Endopterygota</taxon>
        <taxon>Diptera</taxon>
        <taxon>Nematocera</taxon>
        <taxon>Chironomoidea</taxon>
        <taxon>Chironomidae</taxon>
        <taxon>Clunio</taxon>
    </lineage>
</organism>